<evidence type="ECO:0000313" key="7">
    <source>
        <dbReference type="EMBL" id="ORX72367.1"/>
    </source>
</evidence>
<dbReference type="PANTHER" id="PTHR44196:SF1">
    <property type="entry name" value="DEHYDROGENASE_REDUCTASE SDR FAMILY MEMBER 7B"/>
    <property type="match status" value="1"/>
</dbReference>
<dbReference type="STRING" id="61395.A0A1Y1WFV0"/>
<evidence type="ECO:0000256" key="5">
    <source>
        <dbReference type="RuleBase" id="RU000363"/>
    </source>
</evidence>
<keyword evidence="6" id="KW-0732">Signal</keyword>
<keyword evidence="2" id="KW-0521">NADP</keyword>
<keyword evidence="3" id="KW-0560">Oxidoreductase</keyword>
<dbReference type="PANTHER" id="PTHR44196">
    <property type="entry name" value="DEHYDROGENASE/REDUCTASE SDR FAMILY MEMBER 7B"/>
    <property type="match status" value="1"/>
</dbReference>
<dbReference type="PRINTS" id="PR00081">
    <property type="entry name" value="GDHRDH"/>
</dbReference>
<evidence type="ECO:0000256" key="4">
    <source>
        <dbReference type="ARBA" id="ARBA00037096"/>
    </source>
</evidence>
<name>A0A1Y1WFV0_9FUNG</name>
<dbReference type="InterPro" id="IPR036291">
    <property type="entry name" value="NAD(P)-bd_dom_sf"/>
</dbReference>
<evidence type="ECO:0000256" key="1">
    <source>
        <dbReference type="ARBA" id="ARBA00006484"/>
    </source>
</evidence>
<dbReference type="Pfam" id="PF00106">
    <property type="entry name" value="adh_short"/>
    <property type="match status" value="1"/>
</dbReference>
<dbReference type="EMBL" id="MCFD01000003">
    <property type="protein sequence ID" value="ORX72367.1"/>
    <property type="molecule type" value="Genomic_DNA"/>
</dbReference>
<organism evidence="7 8">
    <name type="scientific">Linderina pennispora</name>
    <dbReference type="NCBI Taxonomy" id="61395"/>
    <lineage>
        <taxon>Eukaryota</taxon>
        <taxon>Fungi</taxon>
        <taxon>Fungi incertae sedis</taxon>
        <taxon>Zoopagomycota</taxon>
        <taxon>Kickxellomycotina</taxon>
        <taxon>Kickxellomycetes</taxon>
        <taxon>Kickxellales</taxon>
        <taxon>Kickxellaceae</taxon>
        <taxon>Linderina</taxon>
    </lineage>
</organism>
<dbReference type="GO" id="GO:0016020">
    <property type="term" value="C:membrane"/>
    <property type="evidence" value="ECO:0007669"/>
    <property type="project" value="TreeGrafter"/>
</dbReference>
<dbReference type="RefSeq" id="XP_040745791.1">
    <property type="nucleotide sequence ID" value="XM_040886899.1"/>
</dbReference>
<dbReference type="GO" id="GO:0016491">
    <property type="term" value="F:oxidoreductase activity"/>
    <property type="evidence" value="ECO:0007669"/>
    <property type="project" value="UniProtKB-KW"/>
</dbReference>
<dbReference type="PROSITE" id="PS00061">
    <property type="entry name" value="ADH_SHORT"/>
    <property type="match status" value="1"/>
</dbReference>
<dbReference type="PRINTS" id="PR00080">
    <property type="entry name" value="SDRFAMILY"/>
</dbReference>
<dbReference type="InterPro" id="IPR002347">
    <property type="entry name" value="SDR_fam"/>
</dbReference>
<comment type="caution">
    <text evidence="7">The sequence shown here is derived from an EMBL/GenBank/DDBJ whole genome shotgun (WGS) entry which is preliminary data.</text>
</comment>
<comment type="similarity">
    <text evidence="1 5">Belongs to the short-chain dehydrogenases/reductases (SDR) family.</text>
</comment>
<feature type="signal peptide" evidence="6">
    <location>
        <begin position="1"/>
        <end position="21"/>
    </location>
</feature>
<evidence type="ECO:0000256" key="6">
    <source>
        <dbReference type="SAM" id="SignalP"/>
    </source>
</evidence>
<dbReference type="Proteomes" id="UP000193922">
    <property type="component" value="Unassembled WGS sequence"/>
</dbReference>
<dbReference type="AlphaFoldDB" id="A0A1Y1WFV0"/>
<accession>A0A1Y1WFV0</accession>
<keyword evidence="8" id="KW-1185">Reference proteome</keyword>
<reference evidence="7 8" key="1">
    <citation type="submission" date="2016-07" db="EMBL/GenBank/DDBJ databases">
        <title>Pervasive Adenine N6-methylation of Active Genes in Fungi.</title>
        <authorList>
            <consortium name="DOE Joint Genome Institute"/>
            <person name="Mondo S.J."/>
            <person name="Dannebaum R.O."/>
            <person name="Kuo R.C."/>
            <person name="Labutti K."/>
            <person name="Haridas S."/>
            <person name="Kuo A."/>
            <person name="Salamov A."/>
            <person name="Ahrendt S.R."/>
            <person name="Lipzen A."/>
            <person name="Sullivan W."/>
            <person name="Andreopoulos W.B."/>
            <person name="Clum A."/>
            <person name="Lindquist E."/>
            <person name="Daum C."/>
            <person name="Ramamoorthy G.K."/>
            <person name="Gryganskyi A."/>
            <person name="Culley D."/>
            <person name="Magnuson J.K."/>
            <person name="James T.Y."/>
            <person name="O'Malley M.A."/>
            <person name="Stajich J.E."/>
            <person name="Spatafora J.W."/>
            <person name="Visel A."/>
            <person name="Grigoriev I.V."/>
        </authorList>
    </citation>
    <scope>NUCLEOTIDE SEQUENCE [LARGE SCALE GENOMIC DNA]</scope>
    <source>
        <strain evidence="7 8">ATCC 12442</strain>
    </source>
</reference>
<dbReference type="OrthoDB" id="1933717at2759"/>
<dbReference type="InterPro" id="IPR020904">
    <property type="entry name" value="Sc_DH/Rdtase_CS"/>
</dbReference>
<dbReference type="SUPFAM" id="SSF51735">
    <property type="entry name" value="NAD(P)-binding Rossmann-fold domains"/>
    <property type="match status" value="1"/>
</dbReference>
<evidence type="ECO:0000256" key="3">
    <source>
        <dbReference type="ARBA" id="ARBA00023002"/>
    </source>
</evidence>
<evidence type="ECO:0000313" key="8">
    <source>
        <dbReference type="Proteomes" id="UP000193922"/>
    </source>
</evidence>
<comment type="function">
    <text evidence="4">Putative oxidoreductase.</text>
</comment>
<protein>
    <submittedName>
        <fullName evidence="7">NAD(P)-binding protein</fullName>
    </submittedName>
</protein>
<proteinExistence type="inferred from homology"/>
<feature type="chain" id="PRO_5012892192" evidence="6">
    <location>
        <begin position="22"/>
        <end position="305"/>
    </location>
</feature>
<sequence>MAVYVWALISIVTAIIGYRASQQLQKPAPVANAKVIIVGASSGIGRSLALGYARRGADLILCARREDKLAEVASECRLLSSRHAKLVIGDVTTTKTQREIERAVVERFRGRLDYLVLNAGAISVLPVEELWDSGSTDRDAVGTRADEALRKIIEINAFAPINIAGRLMPMLIASKARVVVVSSMAGLIAAPTRSLYSASKHAVTGFFNAFRMEVERHGVSVTLVFPGTVDTELRKSAVDAGGRAEVAGSTKGKLSAQVCAEQIIEAGALRRKTLITPFKYWISTVLYAFAPDLVERLAKDKYGYA</sequence>
<evidence type="ECO:0000256" key="2">
    <source>
        <dbReference type="ARBA" id="ARBA00022857"/>
    </source>
</evidence>
<dbReference type="GeneID" id="63803547"/>
<dbReference type="Gene3D" id="3.40.50.720">
    <property type="entry name" value="NAD(P)-binding Rossmann-like Domain"/>
    <property type="match status" value="1"/>
</dbReference>
<gene>
    <name evidence="7" type="ORF">DL89DRAFT_265941</name>
</gene>